<reference evidence="8" key="1">
    <citation type="journal article" date="2019" name="Int. J. Syst. Evol. Microbiol.">
        <title>The Global Catalogue of Microorganisms (GCM) 10K type strain sequencing project: providing services to taxonomists for standard genome sequencing and annotation.</title>
        <authorList>
            <consortium name="The Broad Institute Genomics Platform"/>
            <consortium name="The Broad Institute Genome Sequencing Center for Infectious Disease"/>
            <person name="Wu L."/>
            <person name="Ma J."/>
        </authorList>
    </citation>
    <scope>NUCLEOTIDE SEQUENCE [LARGE SCALE GENOMIC DNA]</scope>
    <source>
        <strain evidence="8">JCM 18537</strain>
    </source>
</reference>
<organism evidence="7 8">
    <name type="scientific">Microbacterium gilvum</name>
    <dbReference type="NCBI Taxonomy" id="1336204"/>
    <lineage>
        <taxon>Bacteria</taxon>
        <taxon>Bacillati</taxon>
        <taxon>Actinomycetota</taxon>
        <taxon>Actinomycetes</taxon>
        <taxon>Micrococcales</taxon>
        <taxon>Microbacteriaceae</taxon>
        <taxon>Microbacterium</taxon>
    </lineage>
</organism>
<dbReference type="Pfam" id="PF00962">
    <property type="entry name" value="A_deaminase"/>
    <property type="match status" value="1"/>
</dbReference>
<dbReference type="InterPro" id="IPR006330">
    <property type="entry name" value="Ado/ade_deaminase"/>
</dbReference>
<evidence type="ECO:0000256" key="1">
    <source>
        <dbReference type="ARBA" id="ARBA00001947"/>
    </source>
</evidence>
<protein>
    <submittedName>
        <fullName evidence="7">Adenosine deaminase</fullName>
    </submittedName>
</protein>
<comment type="caution">
    <text evidence="7">The sequence shown here is derived from an EMBL/GenBank/DDBJ whole genome shotgun (WGS) entry which is preliminary data.</text>
</comment>
<keyword evidence="8" id="KW-1185">Reference proteome</keyword>
<keyword evidence="3" id="KW-0479">Metal-binding</keyword>
<evidence type="ECO:0000259" key="6">
    <source>
        <dbReference type="Pfam" id="PF00962"/>
    </source>
</evidence>
<dbReference type="EMBL" id="BAABKO010000002">
    <property type="protein sequence ID" value="GAA4771649.1"/>
    <property type="molecule type" value="Genomic_DNA"/>
</dbReference>
<accession>A0ABP9A1V0</accession>
<proteinExistence type="inferred from homology"/>
<dbReference type="Gene3D" id="3.20.20.140">
    <property type="entry name" value="Metal-dependent hydrolases"/>
    <property type="match status" value="1"/>
</dbReference>
<evidence type="ECO:0000313" key="8">
    <source>
        <dbReference type="Proteomes" id="UP001501645"/>
    </source>
</evidence>
<comment type="similarity">
    <text evidence="2">Belongs to the metallo-dependent hydrolases superfamily. Adenosine and AMP deaminases family.</text>
</comment>
<dbReference type="PANTHER" id="PTHR43114:SF6">
    <property type="entry name" value="ADENINE DEAMINASE"/>
    <property type="match status" value="1"/>
</dbReference>
<dbReference type="SUPFAM" id="SSF51556">
    <property type="entry name" value="Metallo-dependent hydrolases"/>
    <property type="match status" value="1"/>
</dbReference>
<feature type="domain" description="Adenosine deaminase" evidence="6">
    <location>
        <begin position="11"/>
        <end position="332"/>
    </location>
</feature>
<dbReference type="InterPro" id="IPR032466">
    <property type="entry name" value="Metal_Hydrolase"/>
</dbReference>
<evidence type="ECO:0000256" key="3">
    <source>
        <dbReference type="ARBA" id="ARBA00022723"/>
    </source>
</evidence>
<name>A0ABP9A1V0_9MICO</name>
<sequence length="350" mass="37527">MTLHDALRLLPKAELHCHFVSTMRASTLVELARRHGVGLRTDDLDALFAYEGLPDFLDVFNAAHAVLTTGDEIARVAYEGVEDAVRAGNLRYREYFVNPDNFRGVGIGYTSLVDAMTDGLVQAERDFGVGFRIVAAVNRALPAEAAVDLVETVAGHPRDVVVGIGMDDLTPEGTEDPLRFREAYALAARHGLRRTAHVGETTAASPRNVVDAIAELGVDRVDHGYRVVDDPAALATAAESGVPFVCTPVSTRMLSGWEFEPGHRIARMVRAGLPVALATDDAVFFRTDIGREYAEALPAMGFGFADAVGIARTGFEAAWCDGAQRDRLLADLRAAALALEGLALEGLAGE</sequence>
<gene>
    <name evidence="7" type="ORF">GCM10023351_14660</name>
</gene>
<dbReference type="Proteomes" id="UP001501645">
    <property type="component" value="Unassembled WGS sequence"/>
</dbReference>
<dbReference type="RefSeq" id="WP_345437588.1">
    <property type="nucleotide sequence ID" value="NZ_BAABKO010000002.1"/>
</dbReference>
<dbReference type="NCBIfam" id="TIGR01430">
    <property type="entry name" value="aden_deam"/>
    <property type="match status" value="1"/>
</dbReference>
<evidence type="ECO:0000256" key="4">
    <source>
        <dbReference type="ARBA" id="ARBA00022801"/>
    </source>
</evidence>
<evidence type="ECO:0000313" key="7">
    <source>
        <dbReference type="EMBL" id="GAA4771649.1"/>
    </source>
</evidence>
<evidence type="ECO:0000256" key="5">
    <source>
        <dbReference type="ARBA" id="ARBA00022833"/>
    </source>
</evidence>
<keyword evidence="4" id="KW-0378">Hydrolase</keyword>
<dbReference type="InterPro" id="IPR001365">
    <property type="entry name" value="A_deaminase_dom"/>
</dbReference>
<keyword evidence="5" id="KW-0862">Zinc</keyword>
<evidence type="ECO:0000256" key="2">
    <source>
        <dbReference type="ARBA" id="ARBA00006676"/>
    </source>
</evidence>
<dbReference type="PANTHER" id="PTHR43114">
    <property type="entry name" value="ADENINE DEAMINASE"/>
    <property type="match status" value="1"/>
</dbReference>
<comment type="cofactor">
    <cofactor evidence="1">
        <name>Zn(2+)</name>
        <dbReference type="ChEBI" id="CHEBI:29105"/>
    </cofactor>
</comment>